<dbReference type="SUPFAM" id="SSF53474">
    <property type="entry name" value="alpha/beta-Hydrolases"/>
    <property type="match status" value="1"/>
</dbReference>
<dbReference type="AlphaFoldDB" id="A0AAD7C6B1"/>
<dbReference type="InterPro" id="IPR016292">
    <property type="entry name" value="Epoxide_hydrolase"/>
</dbReference>
<feature type="domain" description="Epoxide hydrolase N-terminal" evidence="4">
    <location>
        <begin position="15"/>
        <end position="126"/>
    </location>
</feature>
<dbReference type="Pfam" id="PF06441">
    <property type="entry name" value="EHN"/>
    <property type="match status" value="1"/>
</dbReference>
<feature type="active site" description="Proton donor" evidence="3">
    <location>
        <position position="315"/>
    </location>
</feature>
<keyword evidence="6" id="KW-1185">Reference proteome</keyword>
<evidence type="ECO:0000256" key="2">
    <source>
        <dbReference type="ARBA" id="ARBA00022801"/>
    </source>
</evidence>
<dbReference type="PRINTS" id="PR00412">
    <property type="entry name" value="EPOXHYDRLASE"/>
</dbReference>
<dbReference type="EMBL" id="JARKIE010000428">
    <property type="protein sequence ID" value="KAJ7640539.1"/>
    <property type="molecule type" value="Genomic_DNA"/>
</dbReference>
<feature type="active site" description="Nucleophile" evidence="3">
    <location>
        <position position="194"/>
    </location>
</feature>
<evidence type="ECO:0000256" key="1">
    <source>
        <dbReference type="ARBA" id="ARBA00010088"/>
    </source>
</evidence>
<dbReference type="PANTHER" id="PTHR21661">
    <property type="entry name" value="EPOXIDE HYDROLASE 1-RELATED"/>
    <property type="match status" value="1"/>
</dbReference>
<dbReference type="GO" id="GO:0097176">
    <property type="term" value="P:epoxide metabolic process"/>
    <property type="evidence" value="ECO:0007669"/>
    <property type="project" value="TreeGrafter"/>
</dbReference>
<comment type="similarity">
    <text evidence="1">Belongs to the peptidase S33 family.</text>
</comment>
<evidence type="ECO:0000313" key="5">
    <source>
        <dbReference type="EMBL" id="KAJ7640539.1"/>
    </source>
</evidence>
<gene>
    <name evidence="5" type="ORF">B0H17DRAFT_468631</name>
</gene>
<feature type="active site" description="Proton donor" evidence="3">
    <location>
        <position position="374"/>
    </location>
</feature>
<proteinExistence type="inferred from homology"/>
<evidence type="ECO:0000259" key="4">
    <source>
        <dbReference type="Pfam" id="PF06441"/>
    </source>
</evidence>
<protein>
    <submittedName>
        <fullName evidence="5">Alpha/Beta hydrolase protein</fullName>
    </submittedName>
</protein>
<name>A0AAD7C6B1_MYCRO</name>
<dbReference type="InterPro" id="IPR010497">
    <property type="entry name" value="Epoxide_hydro_N"/>
</dbReference>
<dbReference type="Proteomes" id="UP001221757">
    <property type="component" value="Unassembled WGS sequence"/>
</dbReference>
<organism evidence="5 6">
    <name type="scientific">Mycena rosella</name>
    <name type="common">Pink bonnet</name>
    <name type="synonym">Agaricus rosellus</name>
    <dbReference type="NCBI Taxonomy" id="1033263"/>
    <lineage>
        <taxon>Eukaryota</taxon>
        <taxon>Fungi</taxon>
        <taxon>Dikarya</taxon>
        <taxon>Basidiomycota</taxon>
        <taxon>Agaricomycotina</taxon>
        <taxon>Agaricomycetes</taxon>
        <taxon>Agaricomycetidae</taxon>
        <taxon>Agaricales</taxon>
        <taxon>Marasmiineae</taxon>
        <taxon>Mycenaceae</taxon>
        <taxon>Mycena</taxon>
    </lineage>
</organism>
<dbReference type="PIRSF" id="PIRSF001112">
    <property type="entry name" value="Epoxide_hydrolase"/>
    <property type="match status" value="1"/>
</dbReference>
<evidence type="ECO:0000256" key="3">
    <source>
        <dbReference type="PIRSR" id="PIRSR001112-1"/>
    </source>
</evidence>
<keyword evidence="2 5" id="KW-0378">Hydrolase</keyword>
<accession>A0AAD7C6B1</accession>
<evidence type="ECO:0000313" key="6">
    <source>
        <dbReference type="Proteomes" id="UP001221757"/>
    </source>
</evidence>
<dbReference type="PANTHER" id="PTHR21661:SF39">
    <property type="entry name" value="HYDROLASE, PUTATIVE (AFU_ORTHOLOGUE AFUA_3G08960)-RELATED"/>
    <property type="match status" value="1"/>
</dbReference>
<dbReference type="GO" id="GO:0004301">
    <property type="term" value="F:epoxide hydrolase activity"/>
    <property type="evidence" value="ECO:0007669"/>
    <property type="project" value="TreeGrafter"/>
</dbReference>
<sequence>MSFTRLPATAKTAPTPFKVAVPDAAIQELRTLLKLARVAPPTYESLRSDRKFGVTTEWIKSAKAEWESFDWRKFERHINTFPQYLTPVIDTDGTSFNLHFLALFSEKPDAVPILMLHGWPGSFLEFLPILSLLSARYTPATLPYHIIVPSIPGYGFSSPAPLDREFQLQDVARLLNTLMAQLGFADGYVVQGGDIGSQIARILVSEHASCKAIHMNFCYMTKPADFDASRLSERDSATIARSDEFARSGASYAFEQATRPATLGFALASSPLALLAWIGEKFLDWTDEDPPMATILESLSLYWFTDTIATSFYPYRQTTPVDPNHVGISNNPAWRITKPFGFSSFPREILPSPRAWIETTGTLAFYREHDTGGHFAAFERPEVLLKDVEDFVAQVWPECNK</sequence>
<dbReference type="Gene3D" id="3.40.50.1820">
    <property type="entry name" value="alpha/beta hydrolase"/>
    <property type="match status" value="1"/>
</dbReference>
<reference evidence="5" key="1">
    <citation type="submission" date="2023-03" db="EMBL/GenBank/DDBJ databases">
        <title>Massive genome expansion in bonnet fungi (Mycena s.s.) driven by repeated elements and novel gene families across ecological guilds.</title>
        <authorList>
            <consortium name="Lawrence Berkeley National Laboratory"/>
            <person name="Harder C.B."/>
            <person name="Miyauchi S."/>
            <person name="Viragh M."/>
            <person name="Kuo A."/>
            <person name="Thoen E."/>
            <person name="Andreopoulos B."/>
            <person name="Lu D."/>
            <person name="Skrede I."/>
            <person name="Drula E."/>
            <person name="Henrissat B."/>
            <person name="Morin E."/>
            <person name="Kohler A."/>
            <person name="Barry K."/>
            <person name="LaButti K."/>
            <person name="Morin E."/>
            <person name="Salamov A."/>
            <person name="Lipzen A."/>
            <person name="Mereny Z."/>
            <person name="Hegedus B."/>
            <person name="Baldrian P."/>
            <person name="Stursova M."/>
            <person name="Weitz H."/>
            <person name="Taylor A."/>
            <person name="Grigoriev I.V."/>
            <person name="Nagy L.G."/>
            <person name="Martin F."/>
            <person name="Kauserud H."/>
        </authorList>
    </citation>
    <scope>NUCLEOTIDE SEQUENCE</scope>
    <source>
        <strain evidence="5">CBHHK067</strain>
    </source>
</reference>
<dbReference type="InterPro" id="IPR000639">
    <property type="entry name" value="Epox_hydrolase-like"/>
</dbReference>
<comment type="caution">
    <text evidence="5">The sequence shown here is derived from an EMBL/GenBank/DDBJ whole genome shotgun (WGS) entry which is preliminary data.</text>
</comment>
<dbReference type="InterPro" id="IPR029058">
    <property type="entry name" value="AB_hydrolase_fold"/>
</dbReference>